<reference evidence="1 2" key="1">
    <citation type="submission" date="2024-02" db="EMBL/GenBank/DDBJ databases">
        <title>Adaptive strategies in a cosmopolitan and abundant soil bacterium.</title>
        <authorList>
            <person name="Carini P."/>
        </authorList>
    </citation>
    <scope>NUCLEOTIDE SEQUENCE [LARGE SCALE GENOMIC DNA]</scope>
    <source>
        <strain evidence="1 2">AZCC 1608</strain>
    </source>
</reference>
<evidence type="ECO:0008006" key="3">
    <source>
        <dbReference type="Google" id="ProtNLM"/>
    </source>
</evidence>
<gene>
    <name evidence="1" type="ORF">V1286_007708</name>
</gene>
<keyword evidence="2" id="KW-1185">Reference proteome</keyword>
<evidence type="ECO:0000313" key="1">
    <source>
        <dbReference type="EMBL" id="MEH2560179.1"/>
    </source>
</evidence>
<protein>
    <recommendedName>
        <fullName evidence="3">WYL domain-containing protein</fullName>
    </recommendedName>
</protein>
<dbReference type="EMBL" id="JAZHRV010000001">
    <property type="protein sequence ID" value="MEH2560179.1"/>
    <property type="molecule type" value="Genomic_DNA"/>
</dbReference>
<sequence>MTIIVIASALTLAIGFIVYRNVVGFCNSQGRYLDDAEMIRQAILYSLQKPPHERVPSPDVIQYRSVAEFMDRNRDCCIIHRHDRGEFENVLADRWVRIFGWYVLVVDLWYQYKEAAPDNFYEASIAMNSCGRFVERHVSLNSRPRVPIEK</sequence>
<accession>A0ABU8BNQ8</accession>
<comment type="caution">
    <text evidence="1">The sequence shown here is derived from an EMBL/GenBank/DDBJ whole genome shotgun (WGS) entry which is preliminary data.</text>
</comment>
<evidence type="ECO:0000313" key="2">
    <source>
        <dbReference type="Proteomes" id="UP001364224"/>
    </source>
</evidence>
<dbReference type="Proteomes" id="UP001364224">
    <property type="component" value="Unassembled WGS sequence"/>
</dbReference>
<proteinExistence type="predicted"/>
<name>A0ABU8BNQ8_9BRAD</name>
<dbReference type="RefSeq" id="WP_334489073.1">
    <property type="nucleotide sequence ID" value="NZ_JAZHRV010000001.1"/>
</dbReference>
<organism evidence="1 2">
    <name type="scientific">Bradyrhizobium algeriense</name>
    <dbReference type="NCBI Taxonomy" id="634784"/>
    <lineage>
        <taxon>Bacteria</taxon>
        <taxon>Pseudomonadati</taxon>
        <taxon>Pseudomonadota</taxon>
        <taxon>Alphaproteobacteria</taxon>
        <taxon>Hyphomicrobiales</taxon>
        <taxon>Nitrobacteraceae</taxon>
        <taxon>Bradyrhizobium</taxon>
    </lineage>
</organism>